<feature type="active site" description="Proton acceptor" evidence="2">
    <location>
        <position position="90"/>
    </location>
</feature>
<evidence type="ECO:0000256" key="1">
    <source>
        <dbReference type="ARBA" id="ARBA00008861"/>
    </source>
</evidence>
<dbReference type="InterPro" id="IPR039126">
    <property type="entry name" value="GGACT"/>
</dbReference>
<dbReference type="Pfam" id="PF06094">
    <property type="entry name" value="GGACT"/>
    <property type="match status" value="1"/>
</dbReference>
<dbReference type="Gene3D" id="3.10.490.10">
    <property type="entry name" value="Gamma-glutamyl cyclotransferase-like"/>
    <property type="match status" value="1"/>
</dbReference>
<protein>
    <recommendedName>
        <fullName evidence="3">Gamma-glutamylcyclotransferase family protein</fullName>
    </recommendedName>
</protein>
<evidence type="ECO:0000256" key="3">
    <source>
        <dbReference type="RuleBase" id="RU367036"/>
    </source>
</evidence>
<dbReference type="InterPro" id="IPR036568">
    <property type="entry name" value="GGCT-like_sf"/>
</dbReference>
<name>C1BRS0_CALRO</name>
<dbReference type="EMBL" id="BT077299">
    <property type="protein sequence ID" value="ACO11723.1"/>
    <property type="molecule type" value="mRNA"/>
</dbReference>
<proteinExistence type="evidence at transcript level"/>
<comment type="similarity">
    <text evidence="1 3">Belongs to the gamma-glutamylcyclotransferase family.</text>
</comment>
<evidence type="ECO:0000256" key="2">
    <source>
        <dbReference type="PIRSR" id="PIRSR639126-1"/>
    </source>
</evidence>
<dbReference type="PANTHER" id="PTHR12510">
    <property type="entry name" value="TROPONIN C-AKIN-1 PROTEIN"/>
    <property type="match status" value="1"/>
</dbReference>
<reference evidence="5" key="1">
    <citation type="submission" date="2009-03" db="EMBL/GenBank/DDBJ databases">
        <title>Caligus rogercresseyi ESTs and full-length cDNAs.</title>
        <authorList>
            <person name="Yasuike M."/>
            <person name="von Schalburg K."/>
            <person name="Cooper G."/>
            <person name="Leong J."/>
            <person name="Jones S.R.M."/>
            <person name="Koop B.F."/>
        </authorList>
    </citation>
    <scope>NUCLEOTIDE SEQUENCE</scope>
    <source>
        <tissue evidence="5">Whole tissue</tissue>
    </source>
</reference>
<evidence type="ECO:0000313" key="5">
    <source>
        <dbReference type="EMBL" id="ACO11723.1"/>
    </source>
</evidence>
<dbReference type="AlphaFoldDB" id="C1BRS0"/>
<dbReference type="SUPFAM" id="SSF110857">
    <property type="entry name" value="Gamma-glutamyl cyclotransferase-like"/>
    <property type="match status" value="1"/>
</dbReference>
<dbReference type="InterPro" id="IPR009288">
    <property type="entry name" value="AIG2-like_dom"/>
</dbReference>
<gene>
    <name evidence="5" type="primary">YS11</name>
</gene>
<dbReference type="CDD" id="cd06661">
    <property type="entry name" value="GGCT_like"/>
    <property type="match status" value="1"/>
</dbReference>
<dbReference type="GO" id="GO:0061929">
    <property type="term" value="F:gamma-glutamylaminecyclotransferase activity"/>
    <property type="evidence" value="ECO:0007669"/>
    <property type="project" value="InterPro"/>
</dbReference>
<organism evidence="5">
    <name type="scientific">Caligus rogercresseyi</name>
    <name type="common">Sea louse</name>
    <dbReference type="NCBI Taxonomy" id="217165"/>
    <lineage>
        <taxon>Eukaryota</taxon>
        <taxon>Metazoa</taxon>
        <taxon>Ecdysozoa</taxon>
        <taxon>Arthropoda</taxon>
        <taxon>Crustacea</taxon>
        <taxon>Multicrustacea</taxon>
        <taxon>Hexanauplia</taxon>
        <taxon>Copepoda</taxon>
        <taxon>Siphonostomatoida</taxon>
        <taxon>Caligidae</taxon>
        <taxon>Caligus</taxon>
    </lineage>
</organism>
<dbReference type="InterPro" id="IPR013024">
    <property type="entry name" value="GGCT-like"/>
</dbReference>
<evidence type="ECO:0000259" key="4">
    <source>
        <dbReference type="Pfam" id="PF06094"/>
    </source>
</evidence>
<dbReference type="GO" id="GO:0005829">
    <property type="term" value="C:cytosol"/>
    <property type="evidence" value="ECO:0007669"/>
    <property type="project" value="TreeGrafter"/>
</dbReference>
<feature type="domain" description="Gamma-glutamylcyclotransferase AIG2-like" evidence="4">
    <location>
        <begin position="13"/>
        <end position="130"/>
    </location>
</feature>
<dbReference type="PANTHER" id="PTHR12510:SF4">
    <property type="entry name" value="GAMMA-GLUTAMYLAMINECYCLOTRANSFERASE"/>
    <property type="match status" value="1"/>
</dbReference>
<accession>C1BRS0</accession>
<sequence length="171" mass="19992">MIKRAMPKYKNLVFVYGTLKRKEPNHHWISEKSESFQFLGRATTINKYPFVIASSFNIPYVLEKPGVGNQVIGELYSAKEEMLPHLDILEEHPKHYIRKQTPVKLISCPKDEALTSEEEELSAWLYFLPTFRDSILELPYITEYSSKGNHGLPYKEREDRTASLDYVKELH</sequence>